<sequence length="318" mass="34531">MHLHKPKIVIAEAGEYSSAALALYQQLGELQQFLSPEENGFADAIAHANVLVVRLAKVWNAASLATAQHLQYILTPTTGLDHIDTTYCALKGIQVVSLQGETDFLDHIPSTAEHTWALLLASVKKIVPAVADVQQGAWNRNNWKGNNLQGKTIGIIGLGRVGRQVARFAAAFGMHCLAYDIHQEQLKLAAVQPVPLVDLLQQSDVISIHIPGAGNDDFLSAELLQQCKHGSILVNTSRGNVWNESAVAELLETGHIAAVATDVIHEELSGQLTKSPLWQLAQYNNRVLITPHIAGATYESMATTEIFIAKKLQQALLQ</sequence>
<organism evidence="7 8">
    <name type="scientific">Phnomibacter ginsenosidimutans</name>
    <dbReference type="NCBI Taxonomy" id="2676868"/>
    <lineage>
        <taxon>Bacteria</taxon>
        <taxon>Pseudomonadati</taxon>
        <taxon>Bacteroidota</taxon>
        <taxon>Chitinophagia</taxon>
        <taxon>Chitinophagales</taxon>
        <taxon>Chitinophagaceae</taxon>
        <taxon>Phnomibacter</taxon>
    </lineage>
</organism>
<accession>A0A6I6GK33</accession>
<evidence type="ECO:0000313" key="7">
    <source>
        <dbReference type="EMBL" id="QGW28775.1"/>
    </source>
</evidence>
<dbReference type="EMBL" id="CP046566">
    <property type="protein sequence ID" value="QGW28775.1"/>
    <property type="molecule type" value="Genomic_DNA"/>
</dbReference>
<protein>
    <recommendedName>
        <fullName evidence="9">Hydroxyacid dehydrogenase</fullName>
    </recommendedName>
</protein>
<feature type="domain" description="D-isomer specific 2-hydroxyacid dehydrogenase NAD-binding" evidence="6">
    <location>
        <begin position="117"/>
        <end position="294"/>
    </location>
</feature>
<dbReference type="InterPro" id="IPR006139">
    <property type="entry name" value="D-isomer_2_OHA_DH_cat_dom"/>
</dbReference>
<keyword evidence="8" id="KW-1185">Reference proteome</keyword>
<dbReference type="AlphaFoldDB" id="A0A6I6GK33"/>
<evidence type="ECO:0000256" key="1">
    <source>
        <dbReference type="ARBA" id="ARBA00005854"/>
    </source>
</evidence>
<evidence type="ECO:0000259" key="6">
    <source>
        <dbReference type="Pfam" id="PF02826"/>
    </source>
</evidence>
<dbReference type="SUPFAM" id="SSF51735">
    <property type="entry name" value="NAD(P)-binding Rossmann-fold domains"/>
    <property type="match status" value="1"/>
</dbReference>
<dbReference type="InterPro" id="IPR006140">
    <property type="entry name" value="D-isomer_DH_NAD-bd"/>
</dbReference>
<dbReference type="GO" id="GO:0051287">
    <property type="term" value="F:NAD binding"/>
    <property type="evidence" value="ECO:0007669"/>
    <property type="project" value="InterPro"/>
</dbReference>
<dbReference type="KEGG" id="fls:GLV81_12290"/>
<dbReference type="InterPro" id="IPR036291">
    <property type="entry name" value="NAD(P)-bd_dom_sf"/>
</dbReference>
<evidence type="ECO:0000259" key="5">
    <source>
        <dbReference type="Pfam" id="PF00389"/>
    </source>
</evidence>
<evidence type="ECO:0000256" key="3">
    <source>
        <dbReference type="ARBA" id="ARBA00023027"/>
    </source>
</evidence>
<dbReference type="Proteomes" id="UP000426027">
    <property type="component" value="Chromosome"/>
</dbReference>
<gene>
    <name evidence="7" type="ORF">GLV81_12290</name>
</gene>
<reference evidence="7 8" key="1">
    <citation type="submission" date="2019-11" db="EMBL/GenBank/DDBJ databases">
        <authorList>
            <person name="Im W.T."/>
        </authorList>
    </citation>
    <scope>NUCLEOTIDE SEQUENCE [LARGE SCALE GENOMIC DNA]</scope>
    <source>
        <strain evidence="7 8">SB-02</strain>
    </source>
</reference>
<keyword evidence="3" id="KW-0520">NAD</keyword>
<feature type="domain" description="D-isomer specific 2-hydroxyacid dehydrogenase catalytic" evidence="5">
    <location>
        <begin position="17"/>
        <end position="315"/>
    </location>
</feature>
<dbReference type="RefSeq" id="WP_157479128.1">
    <property type="nucleotide sequence ID" value="NZ_CP046566.1"/>
</dbReference>
<name>A0A6I6GK33_9BACT</name>
<evidence type="ECO:0000313" key="8">
    <source>
        <dbReference type="Proteomes" id="UP000426027"/>
    </source>
</evidence>
<dbReference type="GO" id="GO:0016616">
    <property type="term" value="F:oxidoreductase activity, acting on the CH-OH group of donors, NAD or NADP as acceptor"/>
    <property type="evidence" value="ECO:0007669"/>
    <property type="project" value="InterPro"/>
</dbReference>
<dbReference type="Pfam" id="PF02826">
    <property type="entry name" value="2-Hacid_dh_C"/>
    <property type="match status" value="1"/>
</dbReference>
<keyword evidence="2 4" id="KW-0560">Oxidoreductase</keyword>
<evidence type="ECO:0000256" key="2">
    <source>
        <dbReference type="ARBA" id="ARBA00023002"/>
    </source>
</evidence>
<dbReference type="Pfam" id="PF00389">
    <property type="entry name" value="2-Hacid_dh"/>
    <property type="match status" value="1"/>
</dbReference>
<proteinExistence type="inferred from homology"/>
<dbReference type="PANTHER" id="PTHR42789">
    <property type="entry name" value="D-ISOMER SPECIFIC 2-HYDROXYACID DEHYDROGENASE FAMILY PROTEIN (AFU_ORTHOLOGUE AFUA_6G10090)"/>
    <property type="match status" value="1"/>
</dbReference>
<dbReference type="Gene3D" id="3.40.50.720">
    <property type="entry name" value="NAD(P)-binding Rossmann-like Domain"/>
    <property type="match status" value="2"/>
</dbReference>
<evidence type="ECO:0008006" key="9">
    <source>
        <dbReference type="Google" id="ProtNLM"/>
    </source>
</evidence>
<dbReference type="SUPFAM" id="SSF52283">
    <property type="entry name" value="Formate/glycerate dehydrogenase catalytic domain-like"/>
    <property type="match status" value="1"/>
</dbReference>
<dbReference type="PANTHER" id="PTHR42789:SF1">
    <property type="entry name" value="D-ISOMER SPECIFIC 2-HYDROXYACID DEHYDROGENASE FAMILY PROTEIN (AFU_ORTHOLOGUE AFUA_6G10090)"/>
    <property type="match status" value="1"/>
</dbReference>
<comment type="similarity">
    <text evidence="1 4">Belongs to the D-isomer specific 2-hydroxyacid dehydrogenase family.</text>
</comment>
<dbReference type="InterPro" id="IPR050857">
    <property type="entry name" value="D-2-hydroxyacid_DH"/>
</dbReference>
<evidence type="ECO:0000256" key="4">
    <source>
        <dbReference type="RuleBase" id="RU003719"/>
    </source>
</evidence>